<dbReference type="Proteomes" id="UP000246715">
    <property type="component" value="Segment"/>
</dbReference>
<name>A7IUE2_PBCVM</name>
<proteinExistence type="predicted"/>
<sequence length="71" mass="8023">MLDIKGSESLNEVVKTTMESILFQLITTLLLHTTKEHEENVVPFMQITTLECEHVGKLGTGCSCRNHSRLH</sequence>
<reference evidence="1 2" key="1">
    <citation type="journal article" date="2007" name="Virology">
        <title>Sequence and annotation of the 314-kb MT325 and the 321-kb FR483 viruses that infect Chlorella Pbi.</title>
        <authorList>
            <person name="Fitzgerald L.A."/>
            <person name="Graves M.V."/>
            <person name="Li X."/>
            <person name="Feldblyum T."/>
            <person name="Hartigan J."/>
            <person name="Van Etten J.L."/>
        </authorList>
    </citation>
    <scope>NUCLEOTIDE SEQUENCE [LARGE SCALE GENOMIC DNA]</scope>
    <source>
        <strain evidence="1 2">MT325</strain>
    </source>
</reference>
<organismHost>
    <name type="scientific">Paramecium bursaria</name>
    <dbReference type="NCBI Taxonomy" id="74790"/>
</organismHost>
<evidence type="ECO:0000313" key="1">
    <source>
        <dbReference type="EMBL" id="ABT13966.1"/>
    </source>
</evidence>
<organism evidence="1 2">
    <name type="scientific">Paramecium bursaria Chlorella virus MT325</name>
    <name type="common">PBCV-MT325</name>
    <dbReference type="NCBI Taxonomy" id="346932"/>
    <lineage>
        <taxon>Viruses</taxon>
        <taxon>Varidnaviria</taxon>
        <taxon>Bamfordvirae</taxon>
        <taxon>Nucleocytoviricota</taxon>
        <taxon>Megaviricetes</taxon>
        <taxon>Algavirales</taxon>
        <taxon>Phycodnaviridae</taxon>
        <taxon>Chlorovirus</taxon>
        <taxon>Chlorovirus conductrix</taxon>
        <taxon>Paramecium bursaria Chlorella virus A1</taxon>
    </lineage>
</organism>
<protein>
    <submittedName>
        <fullName evidence="1">Uncharacterized protein m412R</fullName>
    </submittedName>
</protein>
<dbReference type="EMBL" id="DQ491001">
    <property type="protein sequence ID" value="ABT13966.1"/>
    <property type="molecule type" value="Genomic_DNA"/>
</dbReference>
<evidence type="ECO:0000313" key="2">
    <source>
        <dbReference type="Proteomes" id="UP000246715"/>
    </source>
</evidence>
<accession>A7IUE2</accession>
<gene>
    <name evidence="1" type="primary">m412R</name>
    <name evidence="1" type="ORF">MT325_m412R</name>
</gene>